<keyword evidence="4 8" id="KW-1003">Cell membrane</keyword>
<comment type="subcellular location">
    <subcellularLocation>
        <location evidence="1 8">Cell membrane</location>
        <topology evidence="1 8">Multi-pass membrane protein</topology>
    </subcellularLocation>
</comment>
<reference evidence="9 10" key="1">
    <citation type="journal article" date="2010" name="Stand. Genomic Sci.">
        <title>Complete genome sequence of Meiothermus silvanus type strain (VI-R2).</title>
        <authorList>
            <person name="Sikorski J."/>
            <person name="Tindall B.J."/>
            <person name="Lowry S."/>
            <person name="Lucas S."/>
            <person name="Nolan M."/>
            <person name="Copeland A."/>
            <person name="Glavina Del Rio T."/>
            <person name="Tice H."/>
            <person name="Cheng J.F."/>
            <person name="Han C."/>
            <person name="Pitluck S."/>
            <person name="Liolios K."/>
            <person name="Ivanova N."/>
            <person name="Mavromatis K."/>
            <person name="Mikhailova N."/>
            <person name="Pati A."/>
            <person name="Goodwin L."/>
            <person name="Chen A."/>
            <person name="Palaniappan K."/>
            <person name="Land M."/>
            <person name="Hauser L."/>
            <person name="Chang Y.J."/>
            <person name="Jeffries C.D."/>
            <person name="Rohde M."/>
            <person name="Goker M."/>
            <person name="Woyke T."/>
            <person name="Bristow J."/>
            <person name="Eisen J.A."/>
            <person name="Markowitz V."/>
            <person name="Hugenholtz P."/>
            <person name="Kyrpides N.C."/>
            <person name="Klenk H.P."/>
            <person name="Lapidus A."/>
        </authorList>
    </citation>
    <scope>NUCLEOTIDE SEQUENCE [LARGE SCALE GENOMIC DNA]</scope>
    <source>
        <strain evidence="10">ATCC 700542 / DSM 9946 / VI-R2</strain>
    </source>
</reference>
<feature type="transmembrane region" description="Helical" evidence="8">
    <location>
        <begin position="76"/>
        <end position="95"/>
    </location>
</feature>
<dbReference type="Proteomes" id="UP000001916">
    <property type="component" value="Chromosome"/>
</dbReference>
<gene>
    <name evidence="9" type="ordered locus">Mesil_0054</name>
</gene>
<dbReference type="Pfam" id="PF01925">
    <property type="entry name" value="TauE"/>
    <property type="match status" value="1"/>
</dbReference>
<dbReference type="EMBL" id="CP002042">
    <property type="protein sequence ID" value="ADH62001.1"/>
    <property type="molecule type" value="Genomic_DNA"/>
</dbReference>
<sequence length="255" mass="27395">MELTPASWLIATLAALIVGASKSGVPGGGVLAVALFAQIFPARESTGALLPVLIVGDFLAVTLLRRHANWPRLWQLFPWTAMGILLGVGILAMISDTELRIVIGGLIVLMTTYQLAQRFRPSSPIPAPGWRGFAAMAKRLFVASMGVSAGITTMVANAAGPFATLYLLAMQLGKLEFVGTTAWFFLAVNLFKVPFAIGLGLITWQSLRVDLLLLPAVVVGAFLGRWLLHRIDQTLFERLVLALALWGGLQLLLPP</sequence>
<dbReference type="PANTHER" id="PTHR30269">
    <property type="entry name" value="TRANSMEMBRANE PROTEIN YFCA"/>
    <property type="match status" value="1"/>
</dbReference>
<evidence type="ECO:0000256" key="8">
    <source>
        <dbReference type="RuleBase" id="RU363041"/>
    </source>
</evidence>
<organism evidence="9 10">
    <name type="scientific">Allomeiothermus silvanus (strain ATCC 700542 / DSM 9946 / NBRC 106475 / NCIMB 13440 / VI-R2)</name>
    <name type="common">Thermus silvanus</name>
    <dbReference type="NCBI Taxonomy" id="526227"/>
    <lineage>
        <taxon>Bacteria</taxon>
        <taxon>Thermotogati</taxon>
        <taxon>Deinococcota</taxon>
        <taxon>Deinococci</taxon>
        <taxon>Thermales</taxon>
        <taxon>Thermaceae</taxon>
        <taxon>Allomeiothermus</taxon>
    </lineage>
</organism>
<comment type="similarity">
    <text evidence="2 8">Belongs to the 4-toluene sulfonate uptake permease (TSUP) (TC 2.A.102) family.</text>
</comment>
<dbReference type="HOGENOM" id="CLU_054750_0_0_0"/>
<dbReference type="InterPro" id="IPR002781">
    <property type="entry name" value="TM_pro_TauE-like"/>
</dbReference>
<dbReference type="PANTHER" id="PTHR30269:SF23">
    <property type="entry name" value="MEMBRANE TRANSPORTER PROTEIN YDHB-RELATED"/>
    <property type="match status" value="1"/>
</dbReference>
<evidence type="ECO:0000256" key="7">
    <source>
        <dbReference type="ARBA" id="ARBA00023136"/>
    </source>
</evidence>
<keyword evidence="10" id="KW-1185">Reference proteome</keyword>
<feature type="transmembrane region" description="Helical" evidence="8">
    <location>
        <begin position="140"/>
        <end position="169"/>
    </location>
</feature>
<keyword evidence="7 8" id="KW-0472">Membrane</keyword>
<name>D7BG80_ALLS1</name>
<dbReference type="eggNOG" id="COG0730">
    <property type="taxonomic scope" value="Bacteria"/>
</dbReference>
<feature type="transmembrane region" description="Helical" evidence="8">
    <location>
        <begin position="181"/>
        <end position="204"/>
    </location>
</feature>
<dbReference type="KEGG" id="msv:Mesil_0054"/>
<keyword evidence="5 8" id="KW-0812">Transmembrane</keyword>
<evidence type="ECO:0000313" key="10">
    <source>
        <dbReference type="Proteomes" id="UP000001916"/>
    </source>
</evidence>
<feature type="transmembrane region" description="Helical" evidence="8">
    <location>
        <begin position="211"/>
        <end position="229"/>
    </location>
</feature>
<accession>D7BG80</accession>
<dbReference type="OrthoDB" id="9801058at2"/>
<evidence type="ECO:0000256" key="1">
    <source>
        <dbReference type="ARBA" id="ARBA00004651"/>
    </source>
</evidence>
<protein>
    <recommendedName>
        <fullName evidence="8">Probable membrane transporter protein</fullName>
    </recommendedName>
</protein>
<dbReference type="GO" id="GO:0005886">
    <property type="term" value="C:plasma membrane"/>
    <property type="evidence" value="ECO:0007669"/>
    <property type="project" value="UniProtKB-SubCell"/>
</dbReference>
<evidence type="ECO:0000256" key="4">
    <source>
        <dbReference type="ARBA" id="ARBA00022475"/>
    </source>
</evidence>
<keyword evidence="3" id="KW-0813">Transport</keyword>
<evidence type="ECO:0000256" key="2">
    <source>
        <dbReference type="ARBA" id="ARBA00009142"/>
    </source>
</evidence>
<dbReference type="RefSeq" id="WP_013156609.1">
    <property type="nucleotide sequence ID" value="NC_014212.1"/>
</dbReference>
<proteinExistence type="inferred from homology"/>
<evidence type="ECO:0000256" key="3">
    <source>
        <dbReference type="ARBA" id="ARBA00022448"/>
    </source>
</evidence>
<evidence type="ECO:0000256" key="6">
    <source>
        <dbReference type="ARBA" id="ARBA00022989"/>
    </source>
</evidence>
<dbReference type="AlphaFoldDB" id="D7BG80"/>
<evidence type="ECO:0000256" key="5">
    <source>
        <dbReference type="ARBA" id="ARBA00022692"/>
    </source>
</evidence>
<evidence type="ECO:0000313" key="9">
    <source>
        <dbReference type="EMBL" id="ADH62001.1"/>
    </source>
</evidence>
<feature type="transmembrane region" description="Helical" evidence="8">
    <location>
        <begin position="47"/>
        <end position="64"/>
    </location>
</feature>
<keyword evidence="6 8" id="KW-1133">Transmembrane helix</keyword>
<feature type="transmembrane region" description="Helical" evidence="8">
    <location>
        <begin position="101"/>
        <end position="119"/>
    </location>
</feature>
<dbReference type="InterPro" id="IPR052017">
    <property type="entry name" value="TSUP"/>
</dbReference>